<feature type="transmembrane region" description="Helical" evidence="1">
    <location>
        <begin position="12"/>
        <end position="30"/>
    </location>
</feature>
<keyword evidence="1" id="KW-0472">Membrane</keyword>
<dbReference type="Proteomes" id="UP000247536">
    <property type="component" value="Unassembled WGS sequence"/>
</dbReference>
<evidence type="ECO:0000313" key="2">
    <source>
        <dbReference type="EMBL" id="PYB77846.1"/>
    </source>
</evidence>
<keyword evidence="3" id="KW-1185">Reference proteome</keyword>
<evidence type="ECO:0000256" key="1">
    <source>
        <dbReference type="SAM" id="Phobius"/>
    </source>
</evidence>
<dbReference type="EMBL" id="QJRY01000001">
    <property type="protein sequence ID" value="PYB77846.1"/>
    <property type="molecule type" value="Genomic_DNA"/>
</dbReference>
<keyword evidence="1" id="KW-0812">Transmembrane</keyword>
<reference evidence="2 3" key="1">
    <citation type="submission" date="2018-06" db="EMBL/GenBank/DDBJ databases">
        <title>Rhizobium wuzhouense sp. nov., isolated from roots of Oryza officinalis.</title>
        <authorList>
            <person name="Yuan T."/>
        </authorList>
    </citation>
    <scope>NUCLEOTIDE SEQUENCE [LARGE SCALE GENOMIC DNA]</scope>
    <source>
        <strain evidence="2 3">W44</strain>
    </source>
</reference>
<organism evidence="2 3">
    <name type="scientific">Rhizobium wuzhouense</name>
    <dbReference type="NCBI Taxonomy" id="1986026"/>
    <lineage>
        <taxon>Bacteria</taxon>
        <taxon>Pseudomonadati</taxon>
        <taxon>Pseudomonadota</taxon>
        <taxon>Alphaproteobacteria</taxon>
        <taxon>Hyphomicrobiales</taxon>
        <taxon>Rhizobiaceae</taxon>
        <taxon>Rhizobium/Agrobacterium group</taxon>
        <taxon>Rhizobium</taxon>
    </lineage>
</organism>
<name>A0ABX5P223_9HYPH</name>
<accession>A0ABX5P223</accession>
<keyword evidence="1" id="KW-1133">Transmembrane helix</keyword>
<proteinExistence type="predicted"/>
<feature type="transmembrane region" description="Helical" evidence="1">
    <location>
        <begin position="65"/>
        <end position="88"/>
    </location>
</feature>
<comment type="caution">
    <text evidence="2">The sequence shown here is derived from an EMBL/GenBank/DDBJ whole genome shotgun (WGS) entry which is preliminary data.</text>
</comment>
<gene>
    <name evidence="2" type="ORF">DMY87_05770</name>
</gene>
<evidence type="ECO:0000313" key="3">
    <source>
        <dbReference type="Proteomes" id="UP000247536"/>
    </source>
</evidence>
<sequence length="125" mass="13741">MSERRNRLDWRVTLGITIVADLVLFPMILTALEAPILSRGVSFLTAYAVSQMLRATTGLGKSPGAILQVPGLWPLLAITGLINFGLFGILNARAPEIQPILHLLLAWAAALLFIAFGVYRIKRFR</sequence>
<protein>
    <submittedName>
        <fullName evidence="2">Uncharacterized protein</fullName>
    </submittedName>
</protein>
<feature type="transmembrane region" description="Helical" evidence="1">
    <location>
        <begin position="100"/>
        <end position="119"/>
    </location>
</feature>